<dbReference type="OrthoDB" id="661148at2759"/>
<gene>
    <name evidence="1" type="ORF">BJG266_LOCUS26381</name>
    <name evidence="2" type="ORF">QVE165_LOCUS47610</name>
</gene>
<evidence type="ECO:0000313" key="2">
    <source>
        <dbReference type="EMBL" id="CAF1557519.1"/>
    </source>
</evidence>
<organism evidence="1 4">
    <name type="scientific">Adineta steineri</name>
    <dbReference type="NCBI Taxonomy" id="433720"/>
    <lineage>
        <taxon>Eukaryota</taxon>
        <taxon>Metazoa</taxon>
        <taxon>Spiralia</taxon>
        <taxon>Gnathifera</taxon>
        <taxon>Rotifera</taxon>
        <taxon>Eurotatoria</taxon>
        <taxon>Bdelloidea</taxon>
        <taxon>Adinetida</taxon>
        <taxon>Adinetidae</taxon>
        <taxon>Adineta</taxon>
    </lineage>
</organism>
<accession>A0A814VSF8</accession>
<sequence>MAYFHFDSFDVSRASRMVQIPNDPIAKLMYYLDIVCTLVEYKDHSLDRLRNYSNYKNLSDNEVRVLYITCAALDPDELIGKVMFEDEDGDVIGASLNRIYDVSQVRHKLLVVNSIFIAGRNRDVQKVMFYRPEWLKTYYIQPMLTFTVAIEQQKRRQAINDLLDFFIN</sequence>
<dbReference type="Proteomes" id="UP000663832">
    <property type="component" value="Unassembled WGS sequence"/>
</dbReference>
<protein>
    <submittedName>
        <fullName evidence="1">Uncharacterized protein</fullName>
    </submittedName>
</protein>
<dbReference type="AlphaFoldDB" id="A0A814VSF8"/>
<reference evidence="1" key="1">
    <citation type="submission" date="2021-02" db="EMBL/GenBank/DDBJ databases">
        <authorList>
            <person name="Nowell W R."/>
        </authorList>
    </citation>
    <scope>NUCLEOTIDE SEQUENCE</scope>
</reference>
<evidence type="ECO:0000313" key="1">
    <source>
        <dbReference type="EMBL" id="CAF1191875.1"/>
    </source>
</evidence>
<dbReference type="EMBL" id="CAJNOM010000760">
    <property type="protein sequence ID" value="CAF1557519.1"/>
    <property type="molecule type" value="Genomic_DNA"/>
</dbReference>
<keyword evidence="3" id="KW-1185">Reference proteome</keyword>
<comment type="caution">
    <text evidence="1">The sequence shown here is derived from an EMBL/GenBank/DDBJ whole genome shotgun (WGS) entry which is preliminary data.</text>
</comment>
<dbReference type="Proteomes" id="UP000663877">
    <property type="component" value="Unassembled WGS sequence"/>
</dbReference>
<proteinExistence type="predicted"/>
<dbReference type="EMBL" id="CAJNOI010000219">
    <property type="protein sequence ID" value="CAF1191875.1"/>
    <property type="molecule type" value="Genomic_DNA"/>
</dbReference>
<name>A0A814VSF8_9BILA</name>
<evidence type="ECO:0000313" key="4">
    <source>
        <dbReference type="Proteomes" id="UP000663877"/>
    </source>
</evidence>
<evidence type="ECO:0000313" key="3">
    <source>
        <dbReference type="Proteomes" id="UP000663832"/>
    </source>
</evidence>